<proteinExistence type="predicted"/>
<gene>
    <name evidence="1" type="primary">ORF141107</name>
</gene>
<sequence>MLSWCLRFVTSQNSGQKIVDGEFVMKTCMVLTTETFVRKIGTSFMKRLNIFDGGCSYVEDVRFVGIAQPKPIDFPPVYRRNTGNMFSCFISRERLNQ</sequence>
<protein>
    <submittedName>
        <fullName evidence="1">Uncharacterized protein</fullName>
    </submittedName>
</protein>
<name>A0A0B7AW93_9EUPU</name>
<dbReference type="AlphaFoldDB" id="A0A0B7AW93"/>
<evidence type="ECO:0000313" key="1">
    <source>
        <dbReference type="EMBL" id="CEK84170.1"/>
    </source>
</evidence>
<organism evidence="1">
    <name type="scientific">Arion vulgaris</name>
    <dbReference type="NCBI Taxonomy" id="1028688"/>
    <lineage>
        <taxon>Eukaryota</taxon>
        <taxon>Metazoa</taxon>
        <taxon>Spiralia</taxon>
        <taxon>Lophotrochozoa</taxon>
        <taxon>Mollusca</taxon>
        <taxon>Gastropoda</taxon>
        <taxon>Heterobranchia</taxon>
        <taxon>Euthyneura</taxon>
        <taxon>Panpulmonata</taxon>
        <taxon>Eupulmonata</taxon>
        <taxon>Stylommatophora</taxon>
        <taxon>Helicina</taxon>
        <taxon>Arionoidea</taxon>
        <taxon>Arionidae</taxon>
        <taxon>Arion</taxon>
    </lineage>
</organism>
<accession>A0A0B7AW93</accession>
<reference evidence="1" key="1">
    <citation type="submission" date="2014-12" db="EMBL/GenBank/DDBJ databases">
        <title>Insight into the proteome of Arion vulgaris.</title>
        <authorList>
            <person name="Aradska J."/>
            <person name="Bulat T."/>
            <person name="Smidak R."/>
            <person name="Sarate P."/>
            <person name="Gangsoo J."/>
            <person name="Sialana F."/>
            <person name="Bilban M."/>
            <person name="Lubec G."/>
        </authorList>
    </citation>
    <scope>NUCLEOTIDE SEQUENCE</scope>
    <source>
        <tissue evidence="1">Skin</tissue>
    </source>
</reference>
<dbReference type="EMBL" id="HACG01037305">
    <property type="protein sequence ID" value="CEK84170.1"/>
    <property type="molecule type" value="Transcribed_RNA"/>
</dbReference>